<accession>A0A645BAD3</accession>
<dbReference type="EMBL" id="VSSQ01018652">
    <property type="protein sequence ID" value="MPM62026.1"/>
    <property type="molecule type" value="Genomic_DNA"/>
</dbReference>
<protein>
    <submittedName>
        <fullName evidence="1">Uncharacterized protein</fullName>
    </submittedName>
</protein>
<evidence type="ECO:0000313" key="1">
    <source>
        <dbReference type="EMBL" id="MPM62026.1"/>
    </source>
</evidence>
<sequence>MHKVKKAVISKAEALEMTVLHRCWVSILVKAYVTVTSATPLGLCQKFRMSAVLFILELLRNLGLMEMAHTCYGREEKRNGSQKDASALHNGFLGQISKMLHRFNLLLLIQYNLGCVG</sequence>
<organism evidence="1">
    <name type="scientific">bioreactor metagenome</name>
    <dbReference type="NCBI Taxonomy" id="1076179"/>
    <lineage>
        <taxon>unclassified sequences</taxon>
        <taxon>metagenomes</taxon>
        <taxon>ecological metagenomes</taxon>
    </lineage>
</organism>
<proteinExistence type="predicted"/>
<gene>
    <name evidence="1" type="ORF">SDC9_108891</name>
</gene>
<name>A0A645BAD3_9ZZZZ</name>
<comment type="caution">
    <text evidence="1">The sequence shown here is derived from an EMBL/GenBank/DDBJ whole genome shotgun (WGS) entry which is preliminary data.</text>
</comment>
<dbReference type="AlphaFoldDB" id="A0A645BAD3"/>
<reference evidence="1" key="1">
    <citation type="submission" date="2019-08" db="EMBL/GenBank/DDBJ databases">
        <authorList>
            <person name="Kucharzyk K."/>
            <person name="Murdoch R.W."/>
            <person name="Higgins S."/>
            <person name="Loffler F."/>
        </authorList>
    </citation>
    <scope>NUCLEOTIDE SEQUENCE</scope>
</reference>